<dbReference type="InterPro" id="IPR044890">
    <property type="entry name" value="TMEM14_sf"/>
</dbReference>
<comment type="similarity">
    <text evidence="3 11">Belongs to the calreticulin family.</text>
</comment>
<evidence type="ECO:0000256" key="8">
    <source>
        <dbReference type="ARBA" id="ARBA00023186"/>
    </source>
</evidence>
<dbReference type="STRING" id="34720.A0A151JWX2"/>
<dbReference type="PRINTS" id="PR00626">
    <property type="entry name" value="CALRETICULIN"/>
</dbReference>
<dbReference type="InterPro" id="IPR009033">
    <property type="entry name" value="Calreticulin/calnexin_P_dom_sf"/>
</dbReference>
<feature type="disulfide bond" evidence="10">
    <location>
        <begin position="218"/>
        <end position="253"/>
    </location>
</feature>
<dbReference type="Proteomes" id="UP000078541">
    <property type="component" value="Unassembled WGS sequence"/>
</dbReference>
<dbReference type="Pfam" id="PF00262">
    <property type="entry name" value="Calreticulin"/>
    <property type="match status" value="1"/>
</dbReference>
<dbReference type="GO" id="GO:0005509">
    <property type="term" value="F:calcium ion binding"/>
    <property type="evidence" value="ECO:0007669"/>
    <property type="project" value="InterPro"/>
</dbReference>
<dbReference type="SUPFAM" id="SSF63887">
    <property type="entry name" value="P-domain of calnexin/calreticulin"/>
    <property type="match status" value="1"/>
</dbReference>
<feature type="transmembrane region" description="Helical" evidence="11">
    <location>
        <begin position="582"/>
        <end position="603"/>
    </location>
</feature>
<evidence type="ECO:0000256" key="3">
    <source>
        <dbReference type="ARBA" id="ARBA00010983"/>
    </source>
</evidence>
<evidence type="ECO:0000256" key="10">
    <source>
        <dbReference type="PIRSR" id="PIRSR601580-3"/>
    </source>
</evidence>
<accession>A0A151JWX2</accession>
<feature type="compositionally biased region" description="Basic and acidic residues" evidence="12">
    <location>
        <begin position="340"/>
        <end position="360"/>
    </location>
</feature>
<evidence type="ECO:0000256" key="4">
    <source>
        <dbReference type="ARBA" id="ARBA00022692"/>
    </source>
</evidence>
<dbReference type="GO" id="GO:0051082">
    <property type="term" value="F:unfolded protein binding"/>
    <property type="evidence" value="ECO:0007669"/>
    <property type="project" value="InterPro"/>
</dbReference>
<protein>
    <submittedName>
        <fullName evidence="13">Calnexin</fullName>
    </submittedName>
</protein>
<keyword evidence="5 11" id="KW-0256">Endoplasmic reticulum</keyword>
<dbReference type="InterPro" id="IPR013320">
    <property type="entry name" value="ConA-like_dom_sf"/>
</dbReference>
<dbReference type="Gene3D" id="1.10.10.1740">
    <property type="entry name" value="Transmembrane protein 14-like"/>
    <property type="match status" value="1"/>
</dbReference>
<dbReference type="InterPro" id="IPR001580">
    <property type="entry name" value="Calret/calnex"/>
</dbReference>
<keyword evidence="6 11" id="KW-1133">Transmembrane helix</keyword>
<dbReference type="PROSITE" id="PS00804">
    <property type="entry name" value="CALRETICULIN_2"/>
    <property type="match status" value="1"/>
</dbReference>
<keyword evidence="4 11" id="KW-0812">Transmembrane</keyword>
<reference evidence="13 14" key="1">
    <citation type="submission" date="2016-03" db="EMBL/GenBank/DDBJ databases">
        <title>Trachymyrmex septentrionalis WGS genome.</title>
        <authorList>
            <person name="Nygaard S."/>
            <person name="Hu H."/>
            <person name="Boomsma J."/>
            <person name="Zhang G."/>
        </authorList>
    </citation>
    <scope>NUCLEOTIDE SEQUENCE [LARGE SCALE GENOMIC DNA]</scope>
    <source>
        <strain evidence="13">Tsep2-gDNA-1</strain>
        <tissue evidence="13">Whole body</tissue>
    </source>
</reference>
<organism evidence="13 14">
    <name type="scientific">Trachymyrmex septentrionalis</name>
    <dbReference type="NCBI Taxonomy" id="34720"/>
    <lineage>
        <taxon>Eukaryota</taxon>
        <taxon>Metazoa</taxon>
        <taxon>Ecdysozoa</taxon>
        <taxon>Arthropoda</taxon>
        <taxon>Hexapoda</taxon>
        <taxon>Insecta</taxon>
        <taxon>Pterygota</taxon>
        <taxon>Neoptera</taxon>
        <taxon>Endopterygota</taxon>
        <taxon>Hymenoptera</taxon>
        <taxon>Apocrita</taxon>
        <taxon>Aculeata</taxon>
        <taxon>Formicoidea</taxon>
        <taxon>Formicidae</taxon>
        <taxon>Myrmicinae</taxon>
        <taxon>Trachymyrmex</taxon>
    </lineage>
</organism>
<comment type="similarity">
    <text evidence="2">Belongs to the TMEM14 family.</text>
</comment>
<evidence type="ECO:0000256" key="12">
    <source>
        <dbReference type="SAM" id="MobiDB-lite"/>
    </source>
</evidence>
<dbReference type="AlphaFoldDB" id="A0A151JWX2"/>
<keyword evidence="10" id="KW-1015">Disulfide bond</keyword>
<gene>
    <name evidence="13" type="ORF">ALC56_06656</name>
</gene>
<dbReference type="PANTHER" id="PTHR11073">
    <property type="entry name" value="CALRETICULIN AND CALNEXIN"/>
    <property type="match status" value="1"/>
</dbReference>
<keyword evidence="11" id="KW-0732">Signal</keyword>
<keyword evidence="14" id="KW-1185">Reference proteome</keyword>
<evidence type="ECO:0000256" key="5">
    <source>
        <dbReference type="ARBA" id="ARBA00022824"/>
    </source>
</evidence>
<feature type="signal peptide" evidence="11">
    <location>
        <begin position="1"/>
        <end position="19"/>
    </location>
</feature>
<dbReference type="GO" id="GO:0036503">
    <property type="term" value="P:ERAD pathway"/>
    <property type="evidence" value="ECO:0007669"/>
    <property type="project" value="TreeGrafter"/>
</dbReference>
<evidence type="ECO:0000313" key="14">
    <source>
        <dbReference type="Proteomes" id="UP000078541"/>
    </source>
</evidence>
<evidence type="ECO:0000256" key="7">
    <source>
        <dbReference type="ARBA" id="ARBA00023136"/>
    </source>
</evidence>
<keyword evidence="8 11" id="KW-0143">Chaperone</keyword>
<evidence type="ECO:0000256" key="1">
    <source>
        <dbReference type="ARBA" id="ARBA00004115"/>
    </source>
</evidence>
<sequence>ISGSIPSLAAGLLFGSVLGYGAYQTSQDPTNVAVFLGTSTALGSLMGYRFYNSGKIMPAGVIAILRQRYPLISFFFFAFQEYEMARIIACVVLVCLNACCILSTDEDSDAIQKPTYKSPEPSDFAHLAENFDSEERFRNVWILSEAKKDDIDEDIAKYDGIWSIEEPKKHGEDGDLGLVLKSKARHAAVSTALVKPFYFEDKPLIVQYEVNFQEGQECGGAYLKLLTLDDKYGDLKQFQDKTPYTIMFGPDKCGNDHKLHFIFRHKNPLNGTITEKHCKKSKDKMEDYFKDKNPHLYTLIVRPDNMYEIKVDNKLLNTGSLLDDFTPPVNPPLEIEDPDDKQPEDWDDREKIPDPLAEKPDDWDEDAPAQIVDEEDIMPEGWLEDELPMIPNPDSVKPDDWDVEMDGEWEPPEIQNPKCVDVPGCGPYKQKMMKNPRYKGKWLAPLVNNPNYKGKWKPRLIDNPDYFNDKHPFKMLPISAVGFELWSMSTDIYFDNIIITDDEKVAKKWAIDTFEVRRVKIAEENDSMWGRMMKAMNYKPGWWALYFLYCAIPIVAYIWYLCKRACEWSTWNRIAKFTADHPWMWAVYLVLIAIPVVLIMYFCCFSEDKTDFKDEEDEKSLLGLGIDETMENENSELEQKPVIEEIGDTEIETGTEEVIIESDKDTPPISSEGPRRRKPNKE</sequence>
<dbReference type="PANTHER" id="PTHR11073:SF1">
    <property type="entry name" value="CALNEXIN 14D-RELATED"/>
    <property type="match status" value="1"/>
</dbReference>
<feature type="region of interest" description="Disordered" evidence="12">
    <location>
        <begin position="320"/>
        <end position="366"/>
    </location>
</feature>
<dbReference type="PROSITE" id="PS00803">
    <property type="entry name" value="CALRETICULIN_1"/>
    <property type="match status" value="1"/>
</dbReference>
<dbReference type="InterPro" id="IPR018124">
    <property type="entry name" value="Calret/calnex_CS"/>
</dbReference>
<comment type="function">
    <text evidence="9">Calcium-binding protein that interacts with newly synthesized monoglucosylated glycoproteins in the endoplasmic reticulum. It may act in assisting protein assembly and/or in the retention within the ER of unassembled protein subunits. It seems to play a major role in the quality control apparatus of the ER by the retention of incorrectly folded proteins. Required for embryogenesis and larval development under heat and ER stress conditions. May be important for germ cell development. Involved in neuronal necrotic cell death.</text>
</comment>
<evidence type="ECO:0000256" key="2">
    <source>
        <dbReference type="ARBA" id="ARBA00007590"/>
    </source>
</evidence>
<evidence type="ECO:0000313" key="13">
    <source>
        <dbReference type="EMBL" id="KYN38961.1"/>
    </source>
</evidence>
<evidence type="ECO:0000256" key="6">
    <source>
        <dbReference type="ARBA" id="ARBA00022989"/>
    </source>
</evidence>
<feature type="transmembrane region" description="Helical" evidence="11">
    <location>
        <begin position="541"/>
        <end position="562"/>
    </location>
</feature>
<dbReference type="Pfam" id="PF03647">
    <property type="entry name" value="Tmemb_14"/>
    <property type="match status" value="1"/>
</dbReference>
<dbReference type="GO" id="GO:0005789">
    <property type="term" value="C:endoplasmic reticulum membrane"/>
    <property type="evidence" value="ECO:0007669"/>
    <property type="project" value="UniProtKB-SubCell"/>
</dbReference>
<feature type="chain" id="PRO_5007358785" evidence="11">
    <location>
        <begin position="20"/>
        <end position="682"/>
    </location>
</feature>
<dbReference type="FunFam" id="2.10.250.10:FF:000001">
    <property type="entry name" value="Calnexin homolog"/>
    <property type="match status" value="1"/>
</dbReference>
<feature type="non-terminal residue" evidence="13">
    <location>
        <position position="1"/>
    </location>
</feature>
<evidence type="ECO:0000256" key="9">
    <source>
        <dbReference type="ARBA" id="ARBA00053392"/>
    </source>
</evidence>
<dbReference type="SUPFAM" id="SSF49899">
    <property type="entry name" value="Concanavalin A-like lectins/glucanases"/>
    <property type="match status" value="1"/>
</dbReference>
<dbReference type="Gene3D" id="2.60.120.200">
    <property type="match status" value="1"/>
</dbReference>
<keyword evidence="7 11" id="KW-0472">Membrane</keyword>
<feature type="region of interest" description="Disordered" evidence="12">
    <location>
        <begin position="653"/>
        <end position="682"/>
    </location>
</feature>
<evidence type="ECO:0000256" key="11">
    <source>
        <dbReference type="RuleBase" id="RU362126"/>
    </source>
</evidence>
<name>A0A151JWX2_9HYME</name>
<proteinExistence type="inferred from homology"/>
<dbReference type="FunFam" id="2.60.120.200:FF:000011">
    <property type="entry name" value="Probable calnexin"/>
    <property type="match status" value="1"/>
</dbReference>
<dbReference type="EMBL" id="KQ981629">
    <property type="protein sequence ID" value="KYN38961.1"/>
    <property type="molecule type" value="Genomic_DNA"/>
</dbReference>
<dbReference type="Gene3D" id="2.10.250.10">
    <property type="entry name" value="Calreticulin/calnexin, P domain"/>
    <property type="match status" value="1"/>
</dbReference>
<dbReference type="GO" id="GO:0006457">
    <property type="term" value="P:protein folding"/>
    <property type="evidence" value="ECO:0007669"/>
    <property type="project" value="InterPro"/>
</dbReference>
<dbReference type="InterPro" id="IPR005349">
    <property type="entry name" value="TMEM14"/>
</dbReference>
<comment type="subcellular location">
    <subcellularLocation>
        <location evidence="1">Endoplasmic reticulum membrane</location>
        <topology evidence="1">Single-pass type I membrane protein</topology>
    </subcellularLocation>
</comment>